<dbReference type="GO" id="GO:0003697">
    <property type="term" value="F:single-stranded DNA binding"/>
    <property type="evidence" value="ECO:0007669"/>
    <property type="project" value="TreeGrafter"/>
</dbReference>
<dbReference type="Gene3D" id="3.40.50.300">
    <property type="entry name" value="P-loop containing nucleotide triphosphate hydrolases"/>
    <property type="match status" value="1"/>
</dbReference>
<dbReference type="GO" id="GO:0042555">
    <property type="term" value="C:MCM complex"/>
    <property type="evidence" value="ECO:0007669"/>
    <property type="project" value="TreeGrafter"/>
</dbReference>
<sequence>MEFIKHCMDYHMRYHLSLKQLVINSIERIKIDEVEYGNEESNIEKFILLAESLLKFKSITPTIFGHDNIKIALALQMVGGNEVKSPNGSRIIGDINILLVGSINSKKSVIKVYA</sequence>
<dbReference type="GO" id="GO:0005524">
    <property type="term" value="F:ATP binding"/>
    <property type="evidence" value="ECO:0007669"/>
    <property type="project" value="UniProtKB-KW"/>
</dbReference>
<gene>
    <name evidence="6" type="primary">MCM3</name>
    <name evidence="6" type="ORF">A0H76_2891</name>
</gene>
<dbReference type="Pfam" id="PF00493">
    <property type="entry name" value="MCM"/>
    <property type="match status" value="1"/>
</dbReference>
<dbReference type="EMBL" id="LTAI01002317">
    <property type="protein sequence ID" value="ORD92769.1"/>
    <property type="molecule type" value="Genomic_DNA"/>
</dbReference>
<dbReference type="InterPro" id="IPR031327">
    <property type="entry name" value="MCM"/>
</dbReference>
<dbReference type="PROSITE" id="PS50051">
    <property type="entry name" value="MCM_2"/>
    <property type="match status" value="1"/>
</dbReference>
<evidence type="ECO:0000313" key="6">
    <source>
        <dbReference type="EMBL" id="ORD92769.1"/>
    </source>
</evidence>
<evidence type="ECO:0000256" key="1">
    <source>
        <dbReference type="ARBA" id="ARBA00008010"/>
    </source>
</evidence>
<accession>A0A1X0Q512</accession>
<reference evidence="6 7" key="1">
    <citation type="journal article" date="2017" name="Environ. Microbiol.">
        <title>Decay of the glycolytic pathway and adaptation to intranuclear parasitism within Enterocytozoonidae microsporidia.</title>
        <authorList>
            <person name="Wiredu Boakye D."/>
            <person name="Jaroenlak P."/>
            <person name="Prachumwat A."/>
            <person name="Williams T.A."/>
            <person name="Bateman K.S."/>
            <person name="Itsathitphaisarn O."/>
            <person name="Sritunyalucksana K."/>
            <person name="Paszkiewicz K.H."/>
            <person name="Moore K.A."/>
            <person name="Stentiford G.D."/>
            <person name="Williams B.A."/>
        </authorList>
    </citation>
    <scope>NUCLEOTIDE SEQUENCE [LARGE SCALE GENOMIC DNA]</scope>
    <source>
        <strain evidence="7">canceri</strain>
    </source>
</reference>
<protein>
    <submittedName>
        <fullName evidence="6">MCM3</fullName>
    </submittedName>
</protein>
<dbReference type="GO" id="GO:0006260">
    <property type="term" value="P:DNA replication"/>
    <property type="evidence" value="ECO:0007669"/>
    <property type="project" value="UniProtKB-KW"/>
</dbReference>
<evidence type="ECO:0000259" key="5">
    <source>
        <dbReference type="PROSITE" id="PS50051"/>
    </source>
</evidence>
<dbReference type="GO" id="GO:0017116">
    <property type="term" value="F:single-stranded DNA helicase activity"/>
    <property type="evidence" value="ECO:0007669"/>
    <property type="project" value="TreeGrafter"/>
</dbReference>
<dbReference type="Proteomes" id="UP000192501">
    <property type="component" value="Unassembled WGS sequence"/>
</dbReference>
<comment type="similarity">
    <text evidence="1">Belongs to the MCM family.</text>
</comment>
<dbReference type="PANTHER" id="PTHR11630">
    <property type="entry name" value="DNA REPLICATION LICENSING FACTOR MCM FAMILY MEMBER"/>
    <property type="match status" value="1"/>
</dbReference>
<evidence type="ECO:0000256" key="2">
    <source>
        <dbReference type="ARBA" id="ARBA00022705"/>
    </source>
</evidence>
<dbReference type="AlphaFoldDB" id="A0A1X0Q512"/>
<dbReference type="InterPro" id="IPR001208">
    <property type="entry name" value="MCM_dom"/>
</dbReference>
<organism evidence="6 7">
    <name type="scientific">Hepatospora eriocheir</name>
    <dbReference type="NCBI Taxonomy" id="1081669"/>
    <lineage>
        <taxon>Eukaryota</taxon>
        <taxon>Fungi</taxon>
        <taxon>Fungi incertae sedis</taxon>
        <taxon>Microsporidia</taxon>
        <taxon>Hepatosporidae</taxon>
        <taxon>Hepatospora</taxon>
    </lineage>
</organism>
<keyword evidence="2" id="KW-0235">DNA replication</keyword>
<proteinExistence type="inferred from homology"/>
<keyword evidence="3" id="KW-0547">Nucleotide-binding</keyword>
<evidence type="ECO:0000256" key="3">
    <source>
        <dbReference type="ARBA" id="ARBA00022741"/>
    </source>
</evidence>
<feature type="domain" description="MCM C-terminal AAA(+) ATPase" evidence="5">
    <location>
        <begin position="57"/>
        <end position="114"/>
    </location>
</feature>
<dbReference type="VEuPathDB" id="MicrosporidiaDB:A0H76_2891"/>
<dbReference type="PANTHER" id="PTHR11630:SF66">
    <property type="entry name" value="DNA REPLICATION LICENSING FACTOR MCM4"/>
    <property type="match status" value="1"/>
</dbReference>
<evidence type="ECO:0000256" key="4">
    <source>
        <dbReference type="ARBA" id="ARBA00022840"/>
    </source>
</evidence>
<keyword evidence="4" id="KW-0067">ATP-binding</keyword>
<comment type="caution">
    <text evidence="6">The sequence shown here is derived from an EMBL/GenBank/DDBJ whole genome shotgun (WGS) entry which is preliminary data.</text>
</comment>
<name>A0A1X0Q512_9MICR</name>
<evidence type="ECO:0000313" key="7">
    <source>
        <dbReference type="Proteomes" id="UP000192501"/>
    </source>
</evidence>
<dbReference type="InterPro" id="IPR027417">
    <property type="entry name" value="P-loop_NTPase"/>
</dbReference>